<protein>
    <submittedName>
        <fullName evidence="1">Uncharacterized protein</fullName>
    </submittedName>
</protein>
<evidence type="ECO:0000313" key="2">
    <source>
        <dbReference type="Proteomes" id="UP000016927"/>
    </source>
</evidence>
<reference evidence="1 2" key="1">
    <citation type="journal article" date="2013" name="BMC Genomics">
        <title>Comparative genomics of parasitic silkworm microsporidia reveal an association between genome expansion and host adaptation.</title>
        <authorList>
            <person name="Pan G."/>
            <person name="Xu J."/>
            <person name="Li T."/>
            <person name="Xia Q."/>
            <person name="Liu S.L."/>
            <person name="Zhang G."/>
            <person name="Li S."/>
            <person name="Li C."/>
            <person name="Liu H."/>
            <person name="Yang L."/>
            <person name="Liu T."/>
            <person name="Zhang X."/>
            <person name="Wu Z."/>
            <person name="Fan W."/>
            <person name="Dang X."/>
            <person name="Xiang H."/>
            <person name="Tao M."/>
            <person name="Li Y."/>
            <person name="Hu J."/>
            <person name="Li Z."/>
            <person name="Lin L."/>
            <person name="Luo J."/>
            <person name="Geng L."/>
            <person name="Wang L."/>
            <person name="Long M."/>
            <person name="Wan Y."/>
            <person name="He N."/>
            <person name="Zhang Z."/>
            <person name="Lu C."/>
            <person name="Keeling P.J."/>
            <person name="Wang J."/>
            <person name="Xiang Z."/>
            <person name="Zhou Z."/>
        </authorList>
    </citation>
    <scope>NUCLEOTIDE SEQUENCE [LARGE SCALE GENOMIC DNA]</scope>
    <source>
        <strain evidence="2">CQ1 / CVCC 102059</strain>
    </source>
</reference>
<sequence length="163" mass="19819">MINTQLDDILYDIYILPKWKNQVNFINKIVEDIKDPEDLLIKIKSKWDSIPSDRKDKFYYLIEKLLNKIEINKENLKRILSYSNESTLSYFWKIIIKKDKESINNMIDIDFLIDYLAYCPNHLLKNFEELKFKPEIIKEILKREDIPNKNREFLSKMIKKIKN</sequence>
<keyword evidence="2" id="KW-1185">Reference proteome</keyword>
<dbReference type="HOGENOM" id="CLU_1661288_0_0_1"/>
<proteinExistence type="predicted"/>
<dbReference type="EMBL" id="KB908942">
    <property type="protein sequence ID" value="EOB14172.1"/>
    <property type="molecule type" value="Genomic_DNA"/>
</dbReference>
<dbReference type="OMA" id="VYAHYGM"/>
<dbReference type="Proteomes" id="UP000016927">
    <property type="component" value="Unassembled WGS sequence"/>
</dbReference>
<name>R0KVC6_NOSB1</name>
<organism evidence="1 2">
    <name type="scientific">Nosema bombycis (strain CQ1 / CVCC 102059)</name>
    <name type="common">Microsporidian parasite</name>
    <name type="synonym">Pebrine of silkworm</name>
    <dbReference type="NCBI Taxonomy" id="578461"/>
    <lineage>
        <taxon>Eukaryota</taxon>
        <taxon>Fungi</taxon>
        <taxon>Fungi incertae sedis</taxon>
        <taxon>Microsporidia</taxon>
        <taxon>Nosematidae</taxon>
        <taxon>Nosema</taxon>
    </lineage>
</organism>
<accession>R0KVC6</accession>
<gene>
    <name evidence="1" type="ORF">NBO_34g0022</name>
</gene>
<dbReference type="AlphaFoldDB" id="R0KVC6"/>
<dbReference type="OrthoDB" id="2194838at2759"/>
<evidence type="ECO:0000313" key="1">
    <source>
        <dbReference type="EMBL" id="EOB14172.1"/>
    </source>
</evidence>
<dbReference type="VEuPathDB" id="MicrosporidiaDB:NBO_34g0022"/>